<evidence type="ECO:0000256" key="1">
    <source>
        <dbReference type="SAM" id="Phobius"/>
    </source>
</evidence>
<comment type="caution">
    <text evidence="2">The sequence shown here is derived from an EMBL/GenBank/DDBJ whole genome shotgun (WGS) entry which is preliminary data.</text>
</comment>
<evidence type="ECO:0000313" key="3">
    <source>
        <dbReference type="Proteomes" id="UP001142372"/>
    </source>
</evidence>
<reference evidence="2" key="1">
    <citation type="journal article" date="2014" name="Int. J. Syst. Evol. Microbiol.">
        <title>Complete genome sequence of Corynebacterium casei LMG S-19264T (=DSM 44701T), isolated from a smear-ripened cheese.</title>
        <authorList>
            <consortium name="US DOE Joint Genome Institute (JGI-PGF)"/>
            <person name="Walter F."/>
            <person name="Albersmeier A."/>
            <person name="Kalinowski J."/>
            <person name="Ruckert C."/>
        </authorList>
    </citation>
    <scope>NUCLEOTIDE SEQUENCE</scope>
    <source>
        <strain evidence="2">VKM Ac-1401</strain>
    </source>
</reference>
<dbReference type="AlphaFoldDB" id="A0A9W6H964"/>
<dbReference type="RefSeq" id="WP_271176559.1">
    <property type="nucleotide sequence ID" value="NZ_BAAAJO010000005.1"/>
</dbReference>
<feature type="transmembrane region" description="Helical" evidence="1">
    <location>
        <begin position="53"/>
        <end position="75"/>
    </location>
</feature>
<feature type="transmembrane region" description="Helical" evidence="1">
    <location>
        <begin position="87"/>
        <end position="107"/>
    </location>
</feature>
<dbReference type="Proteomes" id="UP001142372">
    <property type="component" value="Unassembled WGS sequence"/>
</dbReference>
<name>A0A9W6H964_9MICO</name>
<organism evidence="2 3">
    <name type="scientific">Leifsonia poae</name>
    <dbReference type="NCBI Taxonomy" id="110933"/>
    <lineage>
        <taxon>Bacteria</taxon>
        <taxon>Bacillati</taxon>
        <taxon>Actinomycetota</taxon>
        <taxon>Actinomycetes</taxon>
        <taxon>Micrococcales</taxon>
        <taxon>Microbacteriaceae</taxon>
        <taxon>Leifsonia</taxon>
    </lineage>
</organism>
<keyword evidence="1" id="KW-0472">Membrane</keyword>
<keyword evidence="3" id="KW-1185">Reference proteome</keyword>
<reference evidence="2" key="2">
    <citation type="submission" date="2023-01" db="EMBL/GenBank/DDBJ databases">
        <authorList>
            <person name="Sun Q."/>
            <person name="Evtushenko L."/>
        </authorList>
    </citation>
    <scope>NUCLEOTIDE SEQUENCE</scope>
    <source>
        <strain evidence="2">VKM Ac-1401</strain>
    </source>
</reference>
<dbReference type="EMBL" id="BSEN01000006">
    <property type="protein sequence ID" value="GLJ75880.1"/>
    <property type="molecule type" value="Genomic_DNA"/>
</dbReference>
<gene>
    <name evidence="2" type="ORF">GCM10017584_14540</name>
</gene>
<protein>
    <submittedName>
        <fullName evidence="2">Uncharacterized protein</fullName>
    </submittedName>
</protein>
<evidence type="ECO:0000313" key="2">
    <source>
        <dbReference type="EMBL" id="GLJ75880.1"/>
    </source>
</evidence>
<keyword evidence="1" id="KW-1133">Transmembrane helix</keyword>
<proteinExistence type="predicted"/>
<sequence length="158" mass="17780">MNTTYTYNRAHDDAHLLARRHERDLQWAKERRRQHERELGEARLLLATKPIALAAKTITVSVLMLLAIAGADWFVQSVRLPAEWMPTIQYGALALVVAVLVGALISLRRVRARRSAASALLATHSARLAHTQYHIGESVHSFIDAKVDVHNTRQVHLV</sequence>
<accession>A0A9W6H964</accession>
<keyword evidence="1" id="KW-0812">Transmembrane</keyword>